<dbReference type="Proteomes" id="UP001236657">
    <property type="component" value="Chromosome"/>
</dbReference>
<name>A0ABY9MSL9_9GAMM</name>
<dbReference type="RefSeq" id="WP_308896487.1">
    <property type="nucleotide sequence ID" value="NZ_CP133218.1"/>
</dbReference>
<dbReference type="EMBL" id="CP133218">
    <property type="protein sequence ID" value="WML91644.1"/>
    <property type="molecule type" value="Genomic_DNA"/>
</dbReference>
<gene>
    <name evidence="2" type="ORF">RCF98_04715</name>
</gene>
<sequence>MPSKGNPNQHGNLHPLQQTKEQHMPLILTIVTALVTIILCDDDD</sequence>
<proteinExistence type="predicted"/>
<keyword evidence="1" id="KW-0812">Transmembrane</keyword>
<keyword evidence="3" id="KW-1185">Reference proteome</keyword>
<evidence type="ECO:0000313" key="2">
    <source>
        <dbReference type="EMBL" id="WML91644.1"/>
    </source>
</evidence>
<organism evidence="2 3">
    <name type="scientific">Thiothrix lacustris</name>
    <dbReference type="NCBI Taxonomy" id="525917"/>
    <lineage>
        <taxon>Bacteria</taxon>
        <taxon>Pseudomonadati</taxon>
        <taxon>Pseudomonadota</taxon>
        <taxon>Gammaproteobacteria</taxon>
        <taxon>Thiotrichales</taxon>
        <taxon>Thiotrichaceae</taxon>
        <taxon>Thiothrix</taxon>
    </lineage>
</organism>
<keyword evidence="1" id="KW-0472">Membrane</keyword>
<evidence type="ECO:0000313" key="3">
    <source>
        <dbReference type="Proteomes" id="UP001236657"/>
    </source>
</evidence>
<feature type="transmembrane region" description="Helical" evidence="1">
    <location>
        <begin position="23"/>
        <end position="40"/>
    </location>
</feature>
<keyword evidence="1" id="KW-1133">Transmembrane helix</keyword>
<accession>A0ABY9MSL9</accession>
<protein>
    <submittedName>
        <fullName evidence="2">Uncharacterized protein</fullName>
    </submittedName>
</protein>
<reference evidence="2 3" key="1">
    <citation type="submission" date="2023-08" db="EMBL/GenBank/DDBJ databases">
        <title>New molecular markers tilS and rpoB for phylogenetic and monitoring studies of the genus Thiothrix biodiversity.</title>
        <authorList>
            <person name="Ravin N.V."/>
            <person name="Smolyakov D."/>
            <person name="Markov N.D."/>
            <person name="Beletsky A.V."/>
            <person name="Mardanov A.V."/>
            <person name="Rudenko T.S."/>
            <person name="Grabovich M.Y."/>
        </authorList>
    </citation>
    <scope>NUCLEOTIDE SEQUENCE [LARGE SCALE GENOMIC DNA]</scope>
    <source>
        <strain evidence="2 3">MK1</strain>
    </source>
</reference>
<evidence type="ECO:0000256" key="1">
    <source>
        <dbReference type="SAM" id="Phobius"/>
    </source>
</evidence>